<sequence length="260" mass="26238">MTNFFPRTGACAAVTMTAVLGLTACTGDDSATTVSSIPASASGAASSGVESAEQHGDHSSLLVGDQDTPEGFVRTDLTAEFAETADLFSVPEFPSIQGSVTPEECAALSTSVGDVFPLLGGDAPSAAIASFADDTSADGDSEREIMVFVDTSGALGAPVDMDNCSEFTRTGGEGDYATTMRYTAESRDLEIEGADTLAAAQLSTSVEEGQMVAGGPADDATADIVVGTVGDTTFLVSSSVPGMQEELDTLAAAQVRTLSG</sequence>
<proteinExistence type="predicted"/>
<dbReference type="KEGG" id="cgy:CGLY_15825"/>
<accession>X5EG68</accession>
<protein>
    <submittedName>
        <fullName evidence="2">Putative secreted protein</fullName>
    </submittedName>
</protein>
<dbReference type="EMBL" id="CP006842">
    <property type="protein sequence ID" value="AHW65601.1"/>
    <property type="molecule type" value="Genomic_DNA"/>
</dbReference>
<organism evidence="2 3">
    <name type="scientific">Corynebacterium glyciniphilum AJ 3170</name>
    <dbReference type="NCBI Taxonomy" id="1404245"/>
    <lineage>
        <taxon>Bacteria</taxon>
        <taxon>Bacillati</taxon>
        <taxon>Actinomycetota</taxon>
        <taxon>Actinomycetes</taxon>
        <taxon>Mycobacteriales</taxon>
        <taxon>Corynebacteriaceae</taxon>
        <taxon>Corynebacterium</taxon>
    </lineage>
</organism>
<dbReference type="STRING" id="1404245.CGLY_15825"/>
<keyword evidence="3" id="KW-1185">Reference proteome</keyword>
<reference evidence="2 3" key="1">
    <citation type="journal article" date="2015" name="Int. J. Syst. Evol. Microbiol.">
        <title>Revisiting Corynebacterium glyciniphilum (ex Kubota et al., 1972) sp. nov., nom. rev., isolated from putrefied banana.</title>
        <authorList>
            <person name="Al-Dilaimi A."/>
            <person name="Bednarz H."/>
            <person name="Lomker A."/>
            <person name="Niehaus K."/>
            <person name="Kalinowski J."/>
            <person name="Ruckert C."/>
        </authorList>
    </citation>
    <scope>NUCLEOTIDE SEQUENCE [LARGE SCALE GENOMIC DNA]</scope>
    <source>
        <strain evidence="2">AJ 3170</strain>
    </source>
</reference>
<feature type="region of interest" description="Disordered" evidence="1">
    <location>
        <begin position="36"/>
        <end position="69"/>
    </location>
</feature>
<name>X5EG68_9CORY</name>
<dbReference type="HOGENOM" id="CLU_1068385_0_0_11"/>
<evidence type="ECO:0000313" key="2">
    <source>
        <dbReference type="EMBL" id="AHW65601.1"/>
    </source>
</evidence>
<feature type="compositionally biased region" description="Low complexity" evidence="1">
    <location>
        <begin position="36"/>
        <end position="51"/>
    </location>
</feature>
<dbReference type="AlphaFoldDB" id="X5EG68"/>
<dbReference type="Proteomes" id="UP000023703">
    <property type="component" value="Chromosome"/>
</dbReference>
<dbReference type="RefSeq" id="WP_038550637.1">
    <property type="nucleotide sequence ID" value="NZ_CP006842.1"/>
</dbReference>
<dbReference type="PROSITE" id="PS51257">
    <property type="entry name" value="PROKAR_LIPOPROTEIN"/>
    <property type="match status" value="1"/>
</dbReference>
<gene>
    <name evidence="2" type="ORF">CGLY_15825</name>
</gene>
<evidence type="ECO:0000256" key="1">
    <source>
        <dbReference type="SAM" id="MobiDB-lite"/>
    </source>
</evidence>
<evidence type="ECO:0000313" key="3">
    <source>
        <dbReference type="Proteomes" id="UP000023703"/>
    </source>
</evidence>